<feature type="domain" description="Protein O-mannosyl-transferase C-terminal four TM" evidence="12">
    <location>
        <begin position="283"/>
        <end position="496"/>
    </location>
</feature>
<feature type="transmembrane region" description="Helical" evidence="10">
    <location>
        <begin position="253"/>
        <end position="273"/>
    </location>
</feature>
<evidence type="ECO:0000256" key="4">
    <source>
        <dbReference type="ARBA" id="ARBA00022676"/>
    </source>
</evidence>
<accession>A0A6N8FY38</accession>
<sequence length="497" mass="57330">MYFAKKSLQRSRGTQRQGRSPWFWLGMLAVFLVSLSLRFWQLSRFNTLVFDEVYYAIFANNYLTRTQFFDGHPPLSKYILAVGMWIGSHLPFGQDVVNSLTGSLRSPWSYRWLNALTGSLIPLVIAGIAYQISYSRTYAFIAALFAAADGLFLVESRYALNNVYLVIFGLLGQLCFLLALQHKKRRHVWLMLAGIAFGATVSVKWNGLWFLLGTYSIWIAGWLSWLLPQRYSSYQSQFIQVSSSLVNLRQTKLWHIVFYLGIVPVAFYSIQWIPHLLLNPSPNFWEVQQKILSYHQNIGSGADVHPYCSSWLSWLFMVRPVAYFYYIAQSTTAPISIVGPPLPASYARVIYDVHAIGNPILWWLSTVGIVTLLWRLVRRFVTVWVTHTKRLSDRTSPTDTWVALYLVINWLTNLLPWVRVTRCTFIYHYMGASVFAGLAIAWLVARWIQSYSLLSRAVAITIIFLILAAFVFWMPIYLGLPLTPESYRLRMLSPTWI</sequence>
<reference evidence="13 14" key="1">
    <citation type="journal article" date="2019" name="Front. Microbiol.">
        <title>Genomic Features for Desiccation Tolerance and Sugar Biosynthesis in the Extremophile Gloeocapsopsis sp. UTEX B3054.</title>
        <authorList>
            <person name="Urrejola C."/>
            <person name="Alcorta J."/>
            <person name="Salas L."/>
            <person name="Vasquez M."/>
            <person name="Polz M.F."/>
            <person name="Vicuna R."/>
            <person name="Diez B."/>
        </authorList>
    </citation>
    <scope>NUCLEOTIDE SEQUENCE [LARGE SCALE GENOMIC DNA]</scope>
    <source>
        <strain evidence="13 14">1H9</strain>
    </source>
</reference>
<dbReference type="GO" id="GO:0004169">
    <property type="term" value="F:dolichyl-phosphate-mannose-protein mannosyltransferase activity"/>
    <property type="evidence" value="ECO:0007669"/>
    <property type="project" value="UniProtKB-UniRule"/>
</dbReference>
<name>A0A6N8FY38_9CHRO</name>
<evidence type="ECO:0000256" key="7">
    <source>
        <dbReference type="ARBA" id="ARBA00022989"/>
    </source>
</evidence>
<proteinExistence type="inferred from homology"/>
<comment type="function">
    <text evidence="10">Protein O-mannosyltransferase that catalyzes the transfer of a single mannose residue from a polyprenol phospho-mannosyl lipidic donor to the hydroxyl group of selected serine and threonine residues in acceptor proteins.</text>
</comment>
<feature type="domain" description="ArnT-like N-terminal" evidence="11">
    <location>
        <begin position="30"/>
        <end position="275"/>
    </location>
</feature>
<keyword evidence="6 10" id="KW-0812">Transmembrane</keyword>
<feature type="transmembrane region" description="Helical" evidence="10">
    <location>
        <begin position="360"/>
        <end position="377"/>
    </location>
</feature>
<dbReference type="EC" id="2.4.1.-" evidence="10"/>
<evidence type="ECO:0000313" key="13">
    <source>
        <dbReference type="EMBL" id="MUL37532.1"/>
    </source>
</evidence>
<feature type="transmembrane region" description="Helical" evidence="10">
    <location>
        <begin position="457"/>
        <end position="480"/>
    </location>
</feature>
<dbReference type="PANTHER" id="PTHR10050">
    <property type="entry name" value="DOLICHYL-PHOSPHATE-MANNOSE--PROTEIN MANNOSYLTRANSFERASE"/>
    <property type="match status" value="1"/>
</dbReference>
<evidence type="ECO:0000256" key="1">
    <source>
        <dbReference type="ARBA" id="ARBA00004127"/>
    </source>
</evidence>
<dbReference type="InterPro" id="IPR027005">
    <property type="entry name" value="PMT-like"/>
</dbReference>
<keyword evidence="4 10" id="KW-0328">Glycosyltransferase</keyword>
<dbReference type="GO" id="GO:0005886">
    <property type="term" value="C:plasma membrane"/>
    <property type="evidence" value="ECO:0007669"/>
    <property type="project" value="UniProtKB-SubCell"/>
</dbReference>
<dbReference type="AlphaFoldDB" id="A0A6N8FY38"/>
<evidence type="ECO:0000256" key="8">
    <source>
        <dbReference type="ARBA" id="ARBA00023136"/>
    </source>
</evidence>
<dbReference type="Pfam" id="PF02366">
    <property type="entry name" value="PMT"/>
    <property type="match status" value="1"/>
</dbReference>
<comment type="pathway">
    <text evidence="2 10">Protein modification; protein glycosylation.</text>
</comment>
<feature type="transmembrane region" description="Helical" evidence="10">
    <location>
        <begin position="160"/>
        <end position="180"/>
    </location>
</feature>
<evidence type="ECO:0000256" key="3">
    <source>
        <dbReference type="ARBA" id="ARBA00007222"/>
    </source>
</evidence>
<dbReference type="InterPro" id="IPR032421">
    <property type="entry name" value="PMT_4TMC"/>
</dbReference>
<dbReference type="InterPro" id="IPR003342">
    <property type="entry name" value="ArnT-like_N"/>
</dbReference>
<evidence type="ECO:0000256" key="2">
    <source>
        <dbReference type="ARBA" id="ARBA00004922"/>
    </source>
</evidence>
<dbReference type="UniPathway" id="UPA00378"/>
<feature type="transmembrane region" description="Helical" evidence="10">
    <location>
        <begin position="398"/>
        <end position="420"/>
    </location>
</feature>
<comment type="similarity">
    <text evidence="3 10">Belongs to the glycosyltransferase 39 family.</text>
</comment>
<dbReference type="EMBL" id="NAPY01000023">
    <property type="protein sequence ID" value="MUL37532.1"/>
    <property type="molecule type" value="Genomic_DNA"/>
</dbReference>
<feature type="transmembrane region" description="Helical" evidence="10">
    <location>
        <begin position="112"/>
        <end position="130"/>
    </location>
</feature>
<feature type="transmembrane region" description="Helical" evidence="10">
    <location>
        <begin position="209"/>
        <end position="227"/>
    </location>
</feature>
<dbReference type="PANTHER" id="PTHR10050:SF46">
    <property type="entry name" value="PROTEIN O-MANNOSYL-TRANSFERASE 2"/>
    <property type="match status" value="1"/>
</dbReference>
<dbReference type="Proteomes" id="UP000441797">
    <property type="component" value="Unassembled WGS sequence"/>
</dbReference>
<dbReference type="GO" id="GO:0012505">
    <property type="term" value="C:endomembrane system"/>
    <property type="evidence" value="ECO:0007669"/>
    <property type="project" value="UniProtKB-SubCell"/>
</dbReference>
<comment type="subcellular location">
    <subcellularLocation>
        <location evidence="10">Cell membrane</location>
    </subcellularLocation>
    <subcellularLocation>
        <location evidence="1">Endomembrane system</location>
        <topology evidence="1">Multi-pass membrane protein</topology>
    </subcellularLocation>
</comment>
<evidence type="ECO:0000259" key="11">
    <source>
        <dbReference type="Pfam" id="PF02366"/>
    </source>
</evidence>
<keyword evidence="7 10" id="KW-1133">Transmembrane helix</keyword>
<evidence type="ECO:0000256" key="10">
    <source>
        <dbReference type="RuleBase" id="RU367007"/>
    </source>
</evidence>
<evidence type="ECO:0000256" key="9">
    <source>
        <dbReference type="ARBA" id="ARBA00093617"/>
    </source>
</evidence>
<feature type="transmembrane region" description="Helical" evidence="10">
    <location>
        <begin position="21"/>
        <end position="39"/>
    </location>
</feature>
<keyword evidence="10" id="KW-1003">Cell membrane</keyword>
<comment type="caution">
    <text evidence="13">The sequence shown here is derived from an EMBL/GenBank/DDBJ whole genome shotgun (WGS) entry which is preliminary data.</text>
</comment>
<gene>
    <name evidence="13" type="ORF">BWI75_14655</name>
</gene>
<dbReference type="OrthoDB" id="9776737at2"/>
<organism evidence="13 14">
    <name type="scientific">Gloeocapsopsis dulcis AAB1 = 1H9</name>
    <dbReference type="NCBI Taxonomy" id="1433147"/>
    <lineage>
        <taxon>Bacteria</taxon>
        <taxon>Bacillati</taxon>
        <taxon>Cyanobacteriota</taxon>
        <taxon>Cyanophyceae</taxon>
        <taxon>Oscillatoriophycideae</taxon>
        <taxon>Chroococcales</taxon>
        <taxon>Chroococcaceae</taxon>
        <taxon>Gloeocapsopsis</taxon>
        <taxon>Gloeocapsopsis dulcis</taxon>
    </lineage>
</organism>
<evidence type="ECO:0000256" key="6">
    <source>
        <dbReference type="ARBA" id="ARBA00022692"/>
    </source>
</evidence>
<evidence type="ECO:0000259" key="12">
    <source>
        <dbReference type="Pfam" id="PF16192"/>
    </source>
</evidence>
<keyword evidence="5 10" id="KW-0808">Transferase</keyword>
<keyword evidence="8 10" id="KW-0472">Membrane</keyword>
<evidence type="ECO:0000313" key="14">
    <source>
        <dbReference type="Proteomes" id="UP000441797"/>
    </source>
</evidence>
<evidence type="ECO:0000256" key="5">
    <source>
        <dbReference type="ARBA" id="ARBA00022679"/>
    </source>
</evidence>
<keyword evidence="14" id="KW-1185">Reference proteome</keyword>
<protein>
    <recommendedName>
        <fullName evidence="9 10">Polyprenol-phosphate-mannose--protein mannosyltransferase</fullName>
        <ecNumber evidence="10">2.4.1.-</ecNumber>
    </recommendedName>
</protein>
<feature type="transmembrane region" description="Helical" evidence="10">
    <location>
        <begin position="187"/>
        <end position="203"/>
    </location>
</feature>
<dbReference type="Pfam" id="PF16192">
    <property type="entry name" value="PMT_4TMC"/>
    <property type="match status" value="1"/>
</dbReference>
<feature type="transmembrane region" description="Helical" evidence="10">
    <location>
        <begin position="137"/>
        <end position="154"/>
    </location>
</feature>
<feature type="transmembrane region" description="Helical" evidence="10">
    <location>
        <begin position="426"/>
        <end position="445"/>
    </location>
</feature>